<accession>A0A4S2K9H6</accession>
<feature type="compositionally biased region" description="Polar residues" evidence="1">
    <location>
        <begin position="14"/>
        <end position="27"/>
    </location>
</feature>
<protein>
    <submittedName>
        <fullName evidence="2">Uncharacterized protein</fullName>
    </submittedName>
</protein>
<sequence>MEEPRPGGTAFMITVTSTPGKQGQQENKTCHKYKKNVNPSRKECFEEIYTVLFSDNVVLNGKEKQIEIKATTFRKDQATNHQTRTGAAETDCGSRTDERDIENSPDATYREVTKLPNEGEKRWKTFVAGFWNVAGLFNKDRQFWKHIENYDAIGLTETWVDEKQWEKLKDKLPDKFTWKSTAAKRERTKERARGGIITGIRKGVKEEETTNEREDIQERRVILNNTEWIILTVFNLKKY</sequence>
<feature type="region of interest" description="Disordered" evidence="1">
    <location>
        <begin position="1"/>
        <end position="27"/>
    </location>
</feature>
<dbReference type="InterPro" id="IPR036691">
    <property type="entry name" value="Endo/exonu/phosph_ase_sf"/>
</dbReference>
<evidence type="ECO:0000313" key="3">
    <source>
        <dbReference type="Proteomes" id="UP000310200"/>
    </source>
</evidence>
<dbReference type="Gene3D" id="3.60.10.10">
    <property type="entry name" value="Endonuclease/exonuclease/phosphatase"/>
    <property type="match status" value="1"/>
</dbReference>
<dbReference type="EMBL" id="QBLH01003002">
    <property type="protein sequence ID" value="TGZ46012.1"/>
    <property type="molecule type" value="Genomic_DNA"/>
</dbReference>
<organism evidence="2 3">
    <name type="scientific">Temnothorax longispinosus</name>
    <dbReference type="NCBI Taxonomy" id="300112"/>
    <lineage>
        <taxon>Eukaryota</taxon>
        <taxon>Metazoa</taxon>
        <taxon>Ecdysozoa</taxon>
        <taxon>Arthropoda</taxon>
        <taxon>Hexapoda</taxon>
        <taxon>Insecta</taxon>
        <taxon>Pterygota</taxon>
        <taxon>Neoptera</taxon>
        <taxon>Endopterygota</taxon>
        <taxon>Hymenoptera</taxon>
        <taxon>Apocrita</taxon>
        <taxon>Aculeata</taxon>
        <taxon>Formicoidea</taxon>
        <taxon>Formicidae</taxon>
        <taxon>Myrmicinae</taxon>
        <taxon>Temnothorax</taxon>
    </lineage>
</organism>
<comment type="caution">
    <text evidence="2">The sequence shown here is derived from an EMBL/GenBank/DDBJ whole genome shotgun (WGS) entry which is preliminary data.</text>
</comment>
<evidence type="ECO:0000313" key="2">
    <source>
        <dbReference type="EMBL" id="TGZ46012.1"/>
    </source>
</evidence>
<name>A0A4S2K9H6_9HYME</name>
<reference evidence="2 3" key="1">
    <citation type="journal article" date="2019" name="Philos. Trans. R. Soc. Lond., B, Biol. Sci.">
        <title>Ant behaviour and brain gene expression of defending hosts depend on the ecological success of the intruding social parasite.</title>
        <authorList>
            <person name="Kaur R."/>
            <person name="Stoldt M."/>
            <person name="Jongepier E."/>
            <person name="Feldmeyer B."/>
            <person name="Menzel F."/>
            <person name="Bornberg-Bauer E."/>
            <person name="Foitzik S."/>
        </authorList>
    </citation>
    <scope>NUCLEOTIDE SEQUENCE [LARGE SCALE GENOMIC DNA]</scope>
    <source>
        <tissue evidence="2">Whole body</tissue>
    </source>
</reference>
<gene>
    <name evidence="2" type="ORF">DBV15_12046</name>
</gene>
<keyword evidence="3" id="KW-1185">Reference proteome</keyword>
<proteinExistence type="predicted"/>
<dbReference type="STRING" id="300112.A0A4S2K9H6"/>
<evidence type="ECO:0000256" key="1">
    <source>
        <dbReference type="SAM" id="MobiDB-lite"/>
    </source>
</evidence>
<dbReference type="AlphaFoldDB" id="A0A4S2K9H6"/>
<dbReference type="Proteomes" id="UP000310200">
    <property type="component" value="Unassembled WGS sequence"/>
</dbReference>
<feature type="compositionally biased region" description="Basic and acidic residues" evidence="1">
    <location>
        <begin position="92"/>
        <end position="102"/>
    </location>
</feature>
<feature type="region of interest" description="Disordered" evidence="1">
    <location>
        <begin position="77"/>
        <end position="102"/>
    </location>
</feature>